<accession>A0ABM1AG38</accession>
<dbReference type="GO" id="GO:0003677">
    <property type="term" value="F:DNA binding"/>
    <property type="evidence" value="ECO:0007669"/>
    <property type="project" value="UniProtKB-KW"/>
</dbReference>
<keyword evidence="5" id="KW-0371">Homeobox</keyword>
<dbReference type="Proteomes" id="UP000694888">
    <property type="component" value="Unplaced"/>
</dbReference>
<feature type="compositionally biased region" description="Polar residues" evidence="1">
    <location>
        <begin position="198"/>
        <end position="211"/>
    </location>
</feature>
<keyword evidence="2" id="KW-1133">Transmembrane helix</keyword>
<name>A0ABM1AG38_APLCA</name>
<feature type="region of interest" description="Disordered" evidence="1">
    <location>
        <begin position="179"/>
        <end position="346"/>
    </location>
</feature>
<feature type="transmembrane region" description="Helical" evidence="2">
    <location>
        <begin position="59"/>
        <end position="80"/>
    </location>
</feature>
<evidence type="ECO:0000313" key="4">
    <source>
        <dbReference type="Proteomes" id="UP000694888"/>
    </source>
</evidence>
<proteinExistence type="predicted"/>
<sequence length="498" mass="53550">MSYRDGAPCFQSALFQTPSWFGWTLLLSLLHIIEKAHGGSCGGNDPSGKDNSDCWYELWYFWLIVGLFAIGAVLLVVVYCKQHAKTARNAELGRRLNHQMVLPPAPPGYNEPGHEPPPYDVVVTDYDQPPPSSPTPRDRTDSSGQAQHRASSVPPPYSPIHFLYNPSRTHYQVNAITSASPSSSHYGVPSLRSIVGPNRQTSPITRQSTPQGEFDCPDFNAEQSRQNGVSNSSASTCGINSQQPHYDSHRSQEVESQEYSANAQRASIAESSYSYTQHIPSTSGGTQTQVQRNAHTTAGIQSRQAPSTGQSTHSVRQGSNTGSRQQRNSLTDSVPSQTDSAPSRQSGLTALQKTLSQVHSVSNVRTNPGVGSEGSTSIATAHSYNLIPGAETQHTRAQNNHVTLNRNPATSRNVSTNVTSAHQKSLSVADRLSSGEGQGQSRRPGVSGQGNSSSSNNNNMSSNRPGRPAQASASTSIHNGRTTAKSQHEQDDKGTNAR</sequence>
<organism evidence="4 5">
    <name type="scientific">Aplysia californica</name>
    <name type="common">California sea hare</name>
    <dbReference type="NCBI Taxonomy" id="6500"/>
    <lineage>
        <taxon>Eukaryota</taxon>
        <taxon>Metazoa</taxon>
        <taxon>Spiralia</taxon>
        <taxon>Lophotrochozoa</taxon>
        <taxon>Mollusca</taxon>
        <taxon>Gastropoda</taxon>
        <taxon>Heterobranchia</taxon>
        <taxon>Euthyneura</taxon>
        <taxon>Tectipleura</taxon>
        <taxon>Aplysiida</taxon>
        <taxon>Aplysioidea</taxon>
        <taxon>Aplysiidae</taxon>
        <taxon>Aplysia</taxon>
    </lineage>
</organism>
<dbReference type="GeneID" id="106014233"/>
<evidence type="ECO:0000256" key="2">
    <source>
        <dbReference type="SAM" id="Phobius"/>
    </source>
</evidence>
<feature type="compositionally biased region" description="Polar residues" evidence="1">
    <location>
        <begin position="257"/>
        <end position="346"/>
    </location>
</feature>
<feature type="region of interest" description="Disordered" evidence="1">
    <location>
        <begin position="404"/>
        <end position="498"/>
    </location>
</feature>
<protein>
    <submittedName>
        <fullName evidence="5">Homeobox protein prospero</fullName>
    </submittedName>
</protein>
<keyword evidence="5" id="KW-0238">DNA-binding</keyword>
<keyword evidence="2" id="KW-0812">Transmembrane</keyword>
<reference evidence="5" key="1">
    <citation type="submission" date="2025-08" db="UniProtKB">
        <authorList>
            <consortium name="RefSeq"/>
        </authorList>
    </citation>
    <scope>IDENTIFICATION</scope>
</reference>
<feature type="compositionally biased region" description="Polar residues" evidence="1">
    <location>
        <begin position="404"/>
        <end position="426"/>
    </location>
</feature>
<feature type="compositionally biased region" description="Polar residues" evidence="1">
    <location>
        <begin position="471"/>
        <end position="485"/>
    </location>
</feature>
<keyword evidence="2" id="KW-0472">Membrane</keyword>
<feature type="chain" id="PRO_5046253514" evidence="3">
    <location>
        <begin position="39"/>
        <end position="498"/>
    </location>
</feature>
<keyword evidence="3" id="KW-0732">Signal</keyword>
<feature type="compositionally biased region" description="Low complexity" evidence="1">
    <location>
        <begin position="451"/>
        <end position="463"/>
    </location>
</feature>
<feature type="compositionally biased region" description="Polar residues" evidence="1">
    <location>
        <begin position="221"/>
        <end position="245"/>
    </location>
</feature>
<feature type="signal peptide" evidence="3">
    <location>
        <begin position="1"/>
        <end position="38"/>
    </location>
</feature>
<evidence type="ECO:0000256" key="1">
    <source>
        <dbReference type="SAM" id="MobiDB-lite"/>
    </source>
</evidence>
<evidence type="ECO:0000256" key="3">
    <source>
        <dbReference type="SAM" id="SignalP"/>
    </source>
</evidence>
<feature type="compositionally biased region" description="Basic and acidic residues" evidence="1">
    <location>
        <begin position="486"/>
        <end position="498"/>
    </location>
</feature>
<dbReference type="RefSeq" id="XP_012946968.1">
    <property type="nucleotide sequence ID" value="XM_013091514.2"/>
</dbReference>
<feature type="compositionally biased region" description="Pro residues" evidence="1">
    <location>
        <begin position="103"/>
        <end position="119"/>
    </location>
</feature>
<feature type="region of interest" description="Disordered" evidence="1">
    <location>
        <begin position="101"/>
        <end position="161"/>
    </location>
</feature>
<gene>
    <name evidence="5" type="primary">LOC106014233</name>
</gene>
<keyword evidence="4" id="KW-1185">Reference proteome</keyword>
<evidence type="ECO:0000313" key="5">
    <source>
        <dbReference type="RefSeq" id="XP_012946968.1"/>
    </source>
</evidence>